<proteinExistence type="predicted"/>
<feature type="transmembrane region" description="Helical" evidence="1">
    <location>
        <begin position="31"/>
        <end position="52"/>
    </location>
</feature>
<sequence>MDQPDQQNMGLIQEWDLGMGLDLFYQWPMPGLYLCLLCLCYGCWLCFWCICISI</sequence>
<keyword evidence="1" id="KW-0812">Transmembrane</keyword>
<evidence type="ECO:0000313" key="2">
    <source>
        <dbReference type="EMBL" id="QHR89830.1"/>
    </source>
</evidence>
<protein>
    <submittedName>
        <fullName evidence="2">Uncharacterized protein</fullName>
    </submittedName>
</protein>
<accession>A0A6B9XPG9</accession>
<dbReference type="AlphaFoldDB" id="A0A6B9XPG9"/>
<keyword evidence="1" id="KW-0472">Membrane</keyword>
<reference evidence="2" key="1">
    <citation type="submission" date="2019-03" db="EMBL/GenBank/DDBJ databases">
        <title>Largest Complete Mitochondrial Genome of a Gymnosperm, Sitka Spruce (Picea sitchensis), Indicates Complex Physical Structure.</title>
        <authorList>
            <person name="Jackman S.D."/>
            <person name="Coombe L."/>
            <person name="Warren R."/>
            <person name="Kirk H."/>
            <person name="Trinh E."/>
            <person name="McLeod T."/>
            <person name="Pleasance S."/>
            <person name="Pandoh P."/>
            <person name="Zhao Y."/>
            <person name="Coope R."/>
            <person name="Bousquet J."/>
            <person name="Bohlmann J.C."/>
            <person name="Jones S.J.M."/>
            <person name="Birol I."/>
        </authorList>
    </citation>
    <scope>NUCLEOTIDE SEQUENCE</scope>
    <source>
        <strain evidence="2">Q903</strain>
    </source>
</reference>
<geneLocation type="mitochondrion" evidence="2"/>
<keyword evidence="1" id="KW-1133">Transmembrane helix</keyword>
<name>A0A6B9XPG9_PICSI</name>
<organism evidence="2">
    <name type="scientific">Picea sitchensis</name>
    <name type="common">Sitka spruce</name>
    <name type="synonym">Pinus sitchensis</name>
    <dbReference type="NCBI Taxonomy" id="3332"/>
    <lineage>
        <taxon>Eukaryota</taxon>
        <taxon>Viridiplantae</taxon>
        <taxon>Streptophyta</taxon>
        <taxon>Embryophyta</taxon>
        <taxon>Tracheophyta</taxon>
        <taxon>Spermatophyta</taxon>
        <taxon>Pinopsida</taxon>
        <taxon>Pinidae</taxon>
        <taxon>Conifers I</taxon>
        <taxon>Pinales</taxon>
        <taxon>Pinaceae</taxon>
        <taxon>Picea</taxon>
    </lineage>
</organism>
<gene>
    <name evidence="2" type="primary">orf03875</name>
    <name evidence="2" type="ORF">Q903MT_gene3852</name>
</gene>
<keyword evidence="2" id="KW-0496">Mitochondrion</keyword>
<evidence type="ECO:0000256" key="1">
    <source>
        <dbReference type="SAM" id="Phobius"/>
    </source>
</evidence>
<dbReference type="EMBL" id="MK697699">
    <property type="protein sequence ID" value="QHR89830.1"/>
    <property type="molecule type" value="Genomic_DNA"/>
</dbReference>